<evidence type="ECO:0000256" key="2">
    <source>
        <dbReference type="SAM" id="Phobius"/>
    </source>
</evidence>
<comment type="caution">
    <text evidence="3">The sequence shown here is derived from an EMBL/GenBank/DDBJ whole genome shotgun (WGS) entry which is preliminary data.</text>
</comment>
<evidence type="ECO:0000313" key="3">
    <source>
        <dbReference type="EMBL" id="GHA59170.1"/>
    </source>
</evidence>
<name>A0ABQ3D6B0_9ACTN</name>
<gene>
    <name evidence="3" type="ORF">GCM10010345_74310</name>
</gene>
<keyword evidence="2" id="KW-0812">Transmembrane</keyword>
<proteinExistence type="predicted"/>
<evidence type="ECO:0000256" key="1">
    <source>
        <dbReference type="SAM" id="MobiDB-lite"/>
    </source>
</evidence>
<keyword evidence="2" id="KW-1133">Transmembrane helix</keyword>
<keyword evidence="2" id="KW-0472">Membrane</keyword>
<dbReference type="EMBL" id="BMVN01000041">
    <property type="protein sequence ID" value="GHA59170.1"/>
    <property type="molecule type" value="Genomic_DNA"/>
</dbReference>
<sequence length="91" mass="9242">MRDLVRRGRGAPGGSVRDRDPHHDRGASAAGTAWIAELVTVALDPLPFTTDLALPAGLAGAGVLLAAGGTITGLLSGTAYGVASHRSREDR</sequence>
<feature type="region of interest" description="Disordered" evidence="1">
    <location>
        <begin position="1"/>
        <end position="28"/>
    </location>
</feature>
<keyword evidence="4" id="KW-1185">Reference proteome</keyword>
<protein>
    <submittedName>
        <fullName evidence="3">Uncharacterized protein</fullName>
    </submittedName>
</protein>
<evidence type="ECO:0000313" key="4">
    <source>
        <dbReference type="Proteomes" id="UP000653644"/>
    </source>
</evidence>
<reference evidence="4" key="1">
    <citation type="journal article" date="2019" name="Int. J. Syst. Evol. Microbiol.">
        <title>The Global Catalogue of Microorganisms (GCM) 10K type strain sequencing project: providing services to taxonomists for standard genome sequencing and annotation.</title>
        <authorList>
            <consortium name="The Broad Institute Genomics Platform"/>
            <consortium name="The Broad Institute Genome Sequencing Center for Infectious Disease"/>
            <person name="Wu L."/>
            <person name="Ma J."/>
        </authorList>
    </citation>
    <scope>NUCLEOTIDE SEQUENCE [LARGE SCALE GENOMIC DNA]</scope>
    <source>
        <strain evidence="4">JCM 4733</strain>
    </source>
</reference>
<organism evidence="3 4">
    <name type="scientific">Streptomyces canarius</name>
    <dbReference type="NCBI Taxonomy" id="285453"/>
    <lineage>
        <taxon>Bacteria</taxon>
        <taxon>Bacillati</taxon>
        <taxon>Actinomycetota</taxon>
        <taxon>Actinomycetes</taxon>
        <taxon>Kitasatosporales</taxon>
        <taxon>Streptomycetaceae</taxon>
        <taxon>Streptomyces</taxon>
    </lineage>
</organism>
<feature type="compositionally biased region" description="Basic and acidic residues" evidence="1">
    <location>
        <begin position="16"/>
        <end position="26"/>
    </location>
</feature>
<dbReference type="Proteomes" id="UP000653644">
    <property type="component" value="Unassembled WGS sequence"/>
</dbReference>
<accession>A0ABQ3D6B0</accession>
<feature type="transmembrane region" description="Helical" evidence="2">
    <location>
        <begin position="56"/>
        <end position="83"/>
    </location>
</feature>